<evidence type="ECO:0000256" key="2">
    <source>
        <dbReference type="ARBA" id="ARBA00022980"/>
    </source>
</evidence>
<dbReference type="Pfam" id="PF01165">
    <property type="entry name" value="Ribosomal_S21"/>
    <property type="match status" value="1"/>
</dbReference>
<dbReference type="Proteomes" id="UP000605733">
    <property type="component" value="Unassembled WGS sequence"/>
</dbReference>
<dbReference type="PRINTS" id="PR00976">
    <property type="entry name" value="RIBOSOMALS21"/>
</dbReference>
<evidence type="ECO:0000256" key="4">
    <source>
        <dbReference type="ARBA" id="ARBA00035135"/>
    </source>
</evidence>
<proteinExistence type="inferred from homology"/>
<keyword evidence="3 5" id="KW-0687">Ribonucleoprotein</keyword>
<reference evidence="8" key="1">
    <citation type="journal article" date="2019" name="Int. J. Syst. Evol. Microbiol.">
        <title>The Global Catalogue of Microorganisms (GCM) 10K type strain sequencing project: providing services to taxonomists for standard genome sequencing and annotation.</title>
        <authorList>
            <consortium name="The Broad Institute Genomics Platform"/>
            <consortium name="The Broad Institute Genome Sequencing Center for Infectious Disease"/>
            <person name="Wu L."/>
            <person name="Ma J."/>
        </authorList>
    </citation>
    <scope>NUCLEOTIDE SEQUENCE [LARGE SCALE GENOMIC DNA]</scope>
    <source>
        <strain evidence="8">CGMCC 1.15422</strain>
    </source>
</reference>
<name>A0ABQ1WBJ2_9FLAO</name>
<dbReference type="EMBL" id="BMIX01000001">
    <property type="protein sequence ID" value="GGG24587.1"/>
    <property type="molecule type" value="Genomic_DNA"/>
</dbReference>
<evidence type="ECO:0000313" key="7">
    <source>
        <dbReference type="EMBL" id="GGG24587.1"/>
    </source>
</evidence>
<sequence length="80" mass="9618">MHYLCNRFQKKGGDDTMLIIPVKDGENIDRALKRFKRKFDKTGTMRQLRDRQHFTKPSVERRAQVQKAEYIQHLRDAEDI</sequence>
<comment type="similarity">
    <text evidence="1 5 6">Belongs to the bacterial ribosomal protein bS21 family.</text>
</comment>
<dbReference type="InterPro" id="IPR038380">
    <property type="entry name" value="Ribosomal_bS21_sf"/>
</dbReference>
<evidence type="ECO:0000256" key="6">
    <source>
        <dbReference type="RuleBase" id="RU000667"/>
    </source>
</evidence>
<gene>
    <name evidence="5 7" type="primary">rpsU</name>
    <name evidence="7" type="ORF">GCM10011532_04830</name>
</gene>
<dbReference type="HAMAP" id="MF_00358">
    <property type="entry name" value="Ribosomal_bS21"/>
    <property type="match status" value="1"/>
</dbReference>
<dbReference type="PROSITE" id="PS01181">
    <property type="entry name" value="RIBOSOMAL_S21"/>
    <property type="match status" value="1"/>
</dbReference>
<evidence type="ECO:0000256" key="3">
    <source>
        <dbReference type="ARBA" id="ARBA00023274"/>
    </source>
</evidence>
<evidence type="ECO:0000256" key="1">
    <source>
        <dbReference type="ARBA" id="ARBA00006640"/>
    </source>
</evidence>
<evidence type="ECO:0000256" key="5">
    <source>
        <dbReference type="HAMAP-Rule" id="MF_00358"/>
    </source>
</evidence>
<protein>
    <recommendedName>
        <fullName evidence="4 5">Small ribosomal subunit protein bS21</fullName>
    </recommendedName>
</protein>
<dbReference type="InterPro" id="IPR001911">
    <property type="entry name" value="Ribosomal_bS21"/>
</dbReference>
<organism evidence="7 8">
    <name type="scientific">Christiangramia forsetii</name>
    <dbReference type="NCBI Taxonomy" id="411153"/>
    <lineage>
        <taxon>Bacteria</taxon>
        <taxon>Pseudomonadati</taxon>
        <taxon>Bacteroidota</taxon>
        <taxon>Flavobacteriia</taxon>
        <taxon>Flavobacteriales</taxon>
        <taxon>Flavobacteriaceae</taxon>
        <taxon>Christiangramia</taxon>
    </lineage>
</organism>
<dbReference type="GO" id="GO:0005840">
    <property type="term" value="C:ribosome"/>
    <property type="evidence" value="ECO:0007669"/>
    <property type="project" value="UniProtKB-KW"/>
</dbReference>
<keyword evidence="8" id="KW-1185">Reference proteome</keyword>
<dbReference type="NCBIfam" id="TIGR00030">
    <property type="entry name" value="S21p"/>
    <property type="match status" value="1"/>
</dbReference>
<evidence type="ECO:0000313" key="8">
    <source>
        <dbReference type="Proteomes" id="UP000605733"/>
    </source>
</evidence>
<comment type="caution">
    <text evidence="7">The sequence shown here is derived from an EMBL/GenBank/DDBJ whole genome shotgun (WGS) entry which is preliminary data.</text>
</comment>
<dbReference type="InterPro" id="IPR018278">
    <property type="entry name" value="Ribosomal_bS21_CS"/>
</dbReference>
<keyword evidence="2 5" id="KW-0689">Ribosomal protein</keyword>
<accession>A0ABQ1WBJ2</accession>
<dbReference type="Gene3D" id="1.20.5.1150">
    <property type="entry name" value="Ribosomal protein S8"/>
    <property type="match status" value="1"/>
</dbReference>